<dbReference type="InterPro" id="IPR037293">
    <property type="entry name" value="Gal_Oxidase_central_sf"/>
</dbReference>
<feature type="domain" description="F5/8 type C" evidence="2">
    <location>
        <begin position="984"/>
        <end position="1132"/>
    </location>
</feature>
<accession>A0A1G8H9R5</accession>
<dbReference type="InterPro" id="IPR009880">
    <property type="entry name" value="Glyoxal_oxidase_N"/>
</dbReference>
<dbReference type="RefSeq" id="WP_092469191.1">
    <property type="nucleotide sequence ID" value="NZ_FNCZ01000006.1"/>
</dbReference>
<dbReference type="SUPFAM" id="SSF49785">
    <property type="entry name" value="Galactose-binding domain-like"/>
    <property type="match status" value="2"/>
</dbReference>
<dbReference type="InterPro" id="IPR008979">
    <property type="entry name" value="Galactose-bd-like_sf"/>
</dbReference>
<dbReference type="InterPro" id="IPR006652">
    <property type="entry name" value="Kelch_1"/>
</dbReference>
<dbReference type="Gene3D" id="2.130.10.80">
    <property type="entry name" value="Galactose oxidase/kelch, beta-propeller"/>
    <property type="match status" value="1"/>
</dbReference>
<evidence type="ECO:0000313" key="3">
    <source>
        <dbReference type="EMBL" id="SDI03241.1"/>
    </source>
</evidence>
<dbReference type="InterPro" id="IPR014756">
    <property type="entry name" value="Ig_E-set"/>
</dbReference>
<feature type="domain" description="F5/8 type C" evidence="2">
    <location>
        <begin position="836"/>
        <end position="971"/>
    </location>
</feature>
<evidence type="ECO:0000259" key="2">
    <source>
        <dbReference type="PROSITE" id="PS50022"/>
    </source>
</evidence>
<dbReference type="NCBIfam" id="TIGR04183">
    <property type="entry name" value="Por_Secre_tail"/>
    <property type="match status" value="1"/>
</dbReference>
<dbReference type="GO" id="GO:0005975">
    <property type="term" value="P:carbohydrate metabolic process"/>
    <property type="evidence" value="ECO:0007669"/>
    <property type="project" value="UniProtKB-ARBA"/>
</dbReference>
<dbReference type="STRING" id="262004.SAMN04489796_106166"/>
<dbReference type="SUPFAM" id="SSF50965">
    <property type="entry name" value="Galactose oxidase, central domain"/>
    <property type="match status" value="1"/>
</dbReference>
<dbReference type="Gene3D" id="2.60.40.10">
    <property type="entry name" value="Immunoglobulins"/>
    <property type="match status" value="1"/>
</dbReference>
<dbReference type="Pfam" id="PF00754">
    <property type="entry name" value="F5_F8_type_C"/>
    <property type="match status" value="2"/>
</dbReference>
<dbReference type="PANTHER" id="PTHR32208">
    <property type="entry name" value="SECRETED PROTEIN-RELATED"/>
    <property type="match status" value="1"/>
</dbReference>
<dbReference type="PANTHER" id="PTHR32208:SF56">
    <property type="entry name" value="GALACTOSE OXIDASE-RELATED"/>
    <property type="match status" value="1"/>
</dbReference>
<dbReference type="Proteomes" id="UP000199492">
    <property type="component" value="Unassembled WGS sequence"/>
</dbReference>
<dbReference type="Pfam" id="PF09118">
    <property type="entry name" value="GO-like_E_set"/>
    <property type="match status" value="1"/>
</dbReference>
<dbReference type="EMBL" id="FNCZ01000006">
    <property type="protein sequence ID" value="SDI03241.1"/>
    <property type="molecule type" value="Genomic_DNA"/>
</dbReference>
<evidence type="ECO:0000313" key="4">
    <source>
        <dbReference type="Proteomes" id="UP000199492"/>
    </source>
</evidence>
<keyword evidence="1" id="KW-0732">Signal</keyword>
<dbReference type="SUPFAM" id="SSF49899">
    <property type="entry name" value="Concanavalin A-like lectins/glucanases"/>
    <property type="match status" value="1"/>
</dbReference>
<dbReference type="Gene3D" id="2.60.120.260">
    <property type="entry name" value="Galactose-binding domain-like"/>
    <property type="match status" value="2"/>
</dbReference>
<dbReference type="PROSITE" id="PS50022">
    <property type="entry name" value="FA58C_3"/>
    <property type="match status" value="2"/>
</dbReference>
<dbReference type="OrthoDB" id="872573at2"/>
<gene>
    <name evidence="3" type="ORF">SAMN04489796_106166</name>
</gene>
<dbReference type="InterPro" id="IPR000421">
    <property type="entry name" value="FA58C"/>
</dbReference>
<dbReference type="Pfam" id="PF13385">
    <property type="entry name" value="Laminin_G_3"/>
    <property type="match status" value="1"/>
</dbReference>
<dbReference type="InterPro" id="IPR011043">
    <property type="entry name" value="Gal_Oxase/kelch_b-propeller"/>
</dbReference>
<dbReference type="InterPro" id="IPR015202">
    <property type="entry name" value="GO-like_E_set"/>
</dbReference>
<name>A0A1G8H9R5_9FLAO</name>
<protein>
    <submittedName>
        <fullName evidence="3">Por secretion system C-terminal sorting domain-containing protein</fullName>
    </submittedName>
</protein>
<dbReference type="InterPro" id="IPR013320">
    <property type="entry name" value="ConA-like_dom_sf"/>
</dbReference>
<dbReference type="InterPro" id="IPR026444">
    <property type="entry name" value="Secre_tail"/>
</dbReference>
<dbReference type="Pfam" id="PF18962">
    <property type="entry name" value="Por_Secre_tail"/>
    <property type="match status" value="1"/>
</dbReference>
<dbReference type="SMART" id="SM00231">
    <property type="entry name" value="FA58C"/>
    <property type="match status" value="2"/>
</dbReference>
<dbReference type="Pfam" id="PF07250">
    <property type="entry name" value="Glyoxal_oxid_N"/>
    <property type="match status" value="1"/>
</dbReference>
<dbReference type="SMART" id="SM00612">
    <property type="entry name" value="Kelch"/>
    <property type="match status" value="2"/>
</dbReference>
<keyword evidence="4" id="KW-1185">Reference proteome</keyword>
<dbReference type="Gene3D" id="2.60.120.200">
    <property type="match status" value="1"/>
</dbReference>
<sequence>MINLKYSKFFFLFLIIGFKGFSQNPEINGQWSNPIPFDIVPVALANLPDGKLITWSSKYHHDFGGDDGYTFTQIFDPSIGTDGAVFPRTRTNTNHDMFCPGINNLADGRIMATGGSSSERASIYDPKTETWSRADDMNIARGYQGAVTLADGSAFTIGGSWSGGAYGGRTAEIWTEDSGWTVLNGLQGELLWNAADSSGETEGQFRLDNHAWLWAAPNGKIFHAGPGERMHWLDVNGDNGNGSYVDAGQRGDDEYSMNGNTVMYDIGKILKVGGSETYASNTLSNEKAYVININDENNVTVTRTTNDMAHARIFVSSVALPNGEVLVLGGMNTAVAFSDVGAHLSAEMFNPATNSFRTLASMQIPRTYHSAGILLNDGRVFIGGGGLCGNCPTGGANHPNAEIYSPPYLFDDNGDLAIRPTLNSPDNAYYGVTLPVTASLDVTEFSFVRMSSSTHSVNNEQRRIPVAYTGTNGNYQLAMPNANILPPGYYMLFALNADGVPSMSEAVLVGSPDSRIKGANLLVEFDFFEGNGSDITDTSGNDNNGVIKEYNDSGADVPLSAGYWNQNGFSGSSLQMDGMEFNSNTIVEIPSSPSLAALTDQITVMAWVNRDTGSIIPENGEIPNVSIFAHDYASFFFGYHNSLYKLEFFTETNGQASCYTGEYNPGVWEHLVGTYDGTIARLYVNGQQICSDIVSGNLQINTTDPLYDTFTLSGFYDKRPAPVVGYGNSSGVTDELDGSMDKFKLYNVALSPEEIQSIYDSERGVVVGDNSCENLEIVYDINGDIDSGFSEISVNVGDDVGLFLNSESIDYTLRAPDGSIINSNVLDDITLAQSGLYSINSTLSKSLIFPVDPILVSVDSEEIVTEAAGALNALDNNPATFWHTEWAPPGDDNDPDYPHEIVLDLGENSGSYGLTYLPRQTGVNGRIGDFEIYVSNSISEWGTPVATGTGGNNTTLQTVTFPSTEARYLRFLALTPAIAGQNWASAAEITVIKPVPSVIYVNSEELTSTQSGSSANAIDGDPSTIWHTEWNQTTTAYPHEIQIDLGEESSVMGLEYLPRQGVTLNGTIANYEIYVSNSTSNWGSSVASGTWAYNNTLKTVNFTEKQGRYIRLRALTEGGGNAWASAAEIMALTPSNQCIKTIQINVENPITYTYSNGWFPSDPNGLATSIDTIIINEGDAVISSNTSCKDLIVEAGMSLTVNTGITLTANTTTLNSISQEYSSLIVEGVVDGEVSYKRYVNKIGTSVSGGNDLISSPVENAAFNNDFEKANLNLPQNPNNFGEFAFAPYNVAEGAYQNFNIGAYRTEEFPLTSGTGYRAATLDGGTLTFKGTVGNNNISNVPITDASAGFAWNLIGNPYPSYLDFNEFFTANANEFESNGAFLAVYGYDGNASDGWTVWNYATIADPNIAELIAPGQGFFVKAQSGGGLVNYTTAMRRKGSSDDFILGRSSTSNFVSNKLNLTSDNHSSSTQIYFIEGTTRGLDVGFDAGSYKGSATDFSIFSNLVESNTGIDIAIQSLPYTDINDVVIPIGVNSEAGVQLSIGIEDISSLPANIKIYLEDALENTFTLLNNADYVFSPVTDLNGTGRFYIHYSNSVLSLKDSELNNLQIFTTANPKLLNIKGKLNAASMVNLYDIQGRLVLNKKINQFNLLNTINISNIGTGVYIVKVFNDSQIKTQKLVIK</sequence>
<dbReference type="CDD" id="cd02851">
    <property type="entry name" value="E_set_GO_C"/>
    <property type="match status" value="1"/>
</dbReference>
<dbReference type="InterPro" id="IPR013783">
    <property type="entry name" value="Ig-like_fold"/>
</dbReference>
<evidence type="ECO:0000256" key="1">
    <source>
        <dbReference type="ARBA" id="ARBA00022729"/>
    </source>
</evidence>
<reference evidence="4" key="1">
    <citation type="submission" date="2016-10" db="EMBL/GenBank/DDBJ databases">
        <authorList>
            <person name="Varghese N."/>
            <person name="Submissions S."/>
        </authorList>
    </citation>
    <scope>NUCLEOTIDE SEQUENCE [LARGE SCALE GENOMIC DNA]</scope>
    <source>
        <strain evidence="4">DSM 15363</strain>
    </source>
</reference>
<organism evidence="3 4">
    <name type="scientific">Winogradskyella thalassocola</name>
    <dbReference type="NCBI Taxonomy" id="262004"/>
    <lineage>
        <taxon>Bacteria</taxon>
        <taxon>Pseudomonadati</taxon>
        <taxon>Bacteroidota</taxon>
        <taxon>Flavobacteriia</taxon>
        <taxon>Flavobacteriales</taxon>
        <taxon>Flavobacteriaceae</taxon>
        <taxon>Winogradskyella</taxon>
    </lineage>
</organism>
<proteinExistence type="predicted"/>
<dbReference type="SUPFAM" id="SSF81296">
    <property type="entry name" value="E set domains"/>
    <property type="match status" value="1"/>
</dbReference>
<dbReference type="GO" id="GO:0004553">
    <property type="term" value="F:hydrolase activity, hydrolyzing O-glycosyl compounds"/>
    <property type="evidence" value="ECO:0007669"/>
    <property type="project" value="UniProtKB-ARBA"/>
</dbReference>